<sequence>MVTTGLSNCQFVQILRTDHQYCDLPKDTLDAFLNAPSMGPYYRVNIDGAGESEPYDCRTHKVSSDQ</sequence>
<name>A0A0R3LK67_9BRAD</name>
<accession>A0A0R3LK67</accession>
<dbReference type="AlphaFoldDB" id="A0A0R3LK67"/>
<dbReference type="OrthoDB" id="8234905at2"/>
<evidence type="ECO:0000313" key="2">
    <source>
        <dbReference type="Proteomes" id="UP000051913"/>
    </source>
</evidence>
<gene>
    <name evidence="1" type="ORF">CP49_40625</name>
</gene>
<organism evidence="1 2">
    <name type="scientific">Bradyrhizobium valentinum</name>
    <dbReference type="NCBI Taxonomy" id="1518501"/>
    <lineage>
        <taxon>Bacteria</taxon>
        <taxon>Pseudomonadati</taxon>
        <taxon>Pseudomonadota</taxon>
        <taxon>Alphaproteobacteria</taxon>
        <taxon>Hyphomicrobiales</taxon>
        <taxon>Nitrobacteraceae</taxon>
        <taxon>Bradyrhizobium</taxon>
    </lineage>
</organism>
<protein>
    <submittedName>
        <fullName evidence="1">Uncharacterized protein</fullName>
    </submittedName>
</protein>
<keyword evidence="2" id="KW-1185">Reference proteome</keyword>
<dbReference type="EMBL" id="LLXX01000089">
    <property type="protein sequence ID" value="KRR07966.1"/>
    <property type="molecule type" value="Genomic_DNA"/>
</dbReference>
<dbReference type="Proteomes" id="UP000051913">
    <property type="component" value="Unassembled WGS sequence"/>
</dbReference>
<comment type="caution">
    <text evidence="1">The sequence shown here is derived from an EMBL/GenBank/DDBJ whole genome shotgun (WGS) entry which is preliminary data.</text>
</comment>
<proteinExistence type="predicted"/>
<evidence type="ECO:0000313" key="1">
    <source>
        <dbReference type="EMBL" id="KRR07966.1"/>
    </source>
</evidence>
<reference evidence="1 2" key="1">
    <citation type="submission" date="2014-03" db="EMBL/GenBank/DDBJ databases">
        <title>Bradyrhizobium valentinum sp. nov., isolated from effective nodules of Lupinus mariae-josephae, a lupine endemic of basic-lime soils in Eastern Spain.</title>
        <authorList>
            <person name="Duran D."/>
            <person name="Rey L."/>
            <person name="Navarro A."/>
            <person name="Busquets A."/>
            <person name="Imperial J."/>
            <person name="Ruiz-Argueso T."/>
        </authorList>
    </citation>
    <scope>NUCLEOTIDE SEQUENCE [LARGE SCALE GENOMIC DNA]</scope>
    <source>
        <strain evidence="1 2">LmjM3</strain>
    </source>
</reference>
<dbReference type="STRING" id="1518501.CQ10_14485"/>